<name>A0A1N6H1D2_9FLAO</name>
<gene>
    <name evidence="2" type="ORF">SAMN05421769_2116</name>
</gene>
<evidence type="ECO:0000313" key="2">
    <source>
        <dbReference type="EMBL" id="SIO13604.1"/>
    </source>
</evidence>
<keyword evidence="1" id="KW-0472">Membrane</keyword>
<protein>
    <submittedName>
        <fullName evidence="2">Uncharacterized protein</fullName>
    </submittedName>
</protein>
<accession>A0A1N6H1D2</accession>
<proteinExistence type="predicted"/>
<feature type="transmembrane region" description="Helical" evidence="1">
    <location>
        <begin position="111"/>
        <end position="133"/>
    </location>
</feature>
<dbReference type="Proteomes" id="UP000184782">
    <property type="component" value="Unassembled WGS sequence"/>
</dbReference>
<evidence type="ECO:0000313" key="3">
    <source>
        <dbReference type="Proteomes" id="UP000184782"/>
    </source>
</evidence>
<dbReference type="EMBL" id="FSRQ01000002">
    <property type="protein sequence ID" value="SIO13604.1"/>
    <property type="molecule type" value="Genomic_DNA"/>
</dbReference>
<keyword evidence="3" id="KW-1185">Reference proteome</keyword>
<sequence length="138" mass="16266">MQLTMKIFKLISIVSYMMICSIDSKGFPIFVLLLIYLVDFFQSFTYNNLEISWNSFITCILTIGTLSVFLKCRKYKDKYLLIFCFISLLLSTIIYTGILNPSNYYYQNQSLKWFAIPFFVFVLSSLSLIILNFKRVKN</sequence>
<feature type="transmembrane region" description="Helical" evidence="1">
    <location>
        <begin position="79"/>
        <end position="99"/>
    </location>
</feature>
<dbReference type="STRING" id="59733.SAMN05421769_2116"/>
<reference evidence="3" key="1">
    <citation type="submission" date="2016-12" db="EMBL/GenBank/DDBJ databases">
        <authorList>
            <person name="Varghese N."/>
            <person name="Submissions S."/>
        </authorList>
    </citation>
    <scope>NUCLEOTIDE SEQUENCE [LARGE SCALE GENOMIC DNA]</scope>
    <source>
        <strain evidence="3">DSM 16779</strain>
    </source>
</reference>
<feature type="transmembrane region" description="Helical" evidence="1">
    <location>
        <begin position="51"/>
        <end position="70"/>
    </location>
</feature>
<keyword evidence="1" id="KW-0812">Transmembrane</keyword>
<evidence type="ECO:0000256" key="1">
    <source>
        <dbReference type="SAM" id="Phobius"/>
    </source>
</evidence>
<dbReference type="AlphaFoldDB" id="A0A1N6H1D2"/>
<organism evidence="2 3">
    <name type="scientific">Chryseobacterium scophthalmum</name>
    <dbReference type="NCBI Taxonomy" id="59733"/>
    <lineage>
        <taxon>Bacteria</taxon>
        <taxon>Pseudomonadati</taxon>
        <taxon>Bacteroidota</taxon>
        <taxon>Flavobacteriia</taxon>
        <taxon>Flavobacteriales</taxon>
        <taxon>Weeksellaceae</taxon>
        <taxon>Chryseobacterium group</taxon>
        <taxon>Chryseobacterium</taxon>
    </lineage>
</organism>
<keyword evidence="1" id="KW-1133">Transmembrane helix</keyword>